<protein>
    <submittedName>
        <fullName evidence="2">Uncharacterized protein</fullName>
    </submittedName>
</protein>
<feature type="compositionally biased region" description="Polar residues" evidence="1">
    <location>
        <begin position="75"/>
        <end position="96"/>
    </location>
</feature>
<organism evidence="2 3">
    <name type="scientific">Apiospora phragmitis</name>
    <dbReference type="NCBI Taxonomy" id="2905665"/>
    <lineage>
        <taxon>Eukaryota</taxon>
        <taxon>Fungi</taxon>
        <taxon>Dikarya</taxon>
        <taxon>Ascomycota</taxon>
        <taxon>Pezizomycotina</taxon>
        <taxon>Sordariomycetes</taxon>
        <taxon>Xylariomycetidae</taxon>
        <taxon>Amphisphaeriales</taxon>
        <taxon>Apiosporaceae</taxon>
        <taxon>Apiospora</taxon>
    </lineage>
</organism>
<gene>
    <name evidence="2" type="ORF">PG994_014488</name>
</gene>
<accession>A0ABR1T626</accession>
<sequence length="96" mass="10698">MDDTEKPTHSLMSPAELEEELLPPILEPTLFLSVLSSPFYHLRYLIPHGRNRVYVATDAKSTRKDAEAEADTLSGKATSPNRKSNNKMATHSVSNM</sequence>
<dbReference type="RefSeq" id="XP_066709026.1">
    <property type="nucleotide sequence ID" value="XM_066865897.1"/>
</dbReference>
<dbReference type="EMBL" id="JAQQWL010000015">
    <property type="protein sequence ID" value="KAK8041481.1"/>
    <property type="molecule type" value="Genomic_DNA"/>
</dbReference>
<evidence type="ECO:0000256" key="1">
    <source>
        <dbReference type="SAM" id="MobiDB-lite"/>
    </source>
</evidence>
<evidence type="ECO:0000313" key="3">
    <source>
        <dbReference type="Proteomes" id="UP001480595"/>
    </source>
</evidence>
<dbReference type="Proteomes" id="UP001480595">
    <property type="component" value="Unassembled WGS sequence"/>
</dbReference>
<reference evidence="2 3" key="1">
    <citation type="submission" date="2023-01" db="EMBL/GenBank/DDBJ databases">
        <title>Analysis of 21 Apiospora genomes using comparative genomics revels a genus with tremendous synthesis potential of carbohydrate active enzymes and secondary metabolites.</title>
        <authorList>
            <person name="Sorensen T."/>
        </authorList>
    </citation>
    <scope>NUCLEOTIDE SEQUENCE [LARGE SCALE GENOMIC DNA]</scope>
    <source>
        <strain evidence="2 3">CBS 135458</strain>
    </source>
</reference>
<keyword evidence="3" id="KW-1185">Reference proteome</keyword>
<feature type="region of interest" description="Disordered" evidence="1">
    <location>
        <begin position="60"/>
        <end position="96"/>
    </location>
</feature>
<name>A0ABR1T626_9PEZI</name>
<comment type="caution">
    <text evidence="2">The sequence shown here is derived from an EMBL/GenBank/DDBJ whole genome shotgun (WGS) entry which is preliminary data.</text>
</comment>
<dbReference type="GeneID" id="92098960"/>
<proteinExistence type="predicted"/>
<evidence type="ECO:0000313" key="2">
    <source>
        <dbReference type="EMBL" id="KAK8041481.1"/>
    </source>
</evidence>